<dbReference type="eggNOG" id="COG1502">
    <property type="taxonomic scope" value="Bacteria"/>
</dbReference>
<evidence type="ECO:0000259" key="5">
    <source>
        <dbReference type="PROSITE" id="PS50035"/>
    </source>
</evidence>
<dbReference type="OrthoDB" id="9802848at2"/>
<evidence type="ECO:0000256" key="4">
    <source>
        <dbReference type="ARBA" id="ARBA00022840"/>
    </source>
</evidence>
<dbReference type="GO" id="GO:0005524">
    <property type="term" value="F:ATP binding"/>
    <property type="evidence" value="ECO:0007669"/>
    <property type="project" value="UniProtKB-KW"/>
</dbReference>
<evidence type="ECO:0000259" key="6">
    <source>
        <dbReference type="PROSITE" id="PS51192"/>
    </source>
</evidence>
<dbReference type="KEGG" id="hhl:Halha_2161"/>
<dbReference type="GO" id="GO:0006793">
    <property type="term" value="P:phosphorus metabolic process"/>
    <property type="evidence" value="ECO:0007669"/>
    <property type="project" value="UniProtKB-ARBA"/>
</dbReference>
<dbReference type="GO" id="GO:0016787">
    <property type="term" value="F:hydrolase activity"/>
    <property type="evidence" value="ECO:0007669"/>
    <property type="project" value="UniProtKB-KW"/>
</dbReference>
<feature type="domain" description="PLD phosphodiesterase" evidence="5">
    <location>
        <begin position="135"/>
        <end position="166"/>
    </location>
</feature>
<dbReference type="STRING" id="748449.Halha_2161"/>
<evidence type="ECO:0000256" key="3">
    <source>
        <dbReference type="ARBA" id="ARBA00022806"/>
    </source>
</evidence>
<dbReference type="InterPro" id="IPR027417">
    <property type="entry name" value="P-loop_NTPase"/>
</dbReference>
<feature type="domain" description="Helicase C-terminal" evidence="7">
    <location>
        <begin position="520"/>
        <end position="683"/>
    </location>
</feature>
<dbReference type="InterPro" id="IPR006935">
    <property type="entry name" value="Helicase/UvrB_N"/>
</dbReference>
<dbReference type="PANTHER" id="PTHR11274:SF0">
    <property type="entry name" value="GENERAL TRANSCRIPTION AND DNA REPAIR FACTOR IIH HELICASE SUBUNIT XPB"/>
    <property type="match status" value="1"/>
</dbReference>
<dbReference type="PROSITE" id="PS51192">
    <property type="entry name" value="HELICASE_ATP_BIND_1"/>
    <property type="match status" value="1"/>
</dbReference>
<dbReference type="PROSITE" id="PS50035">
    <property type="entry name" value="PLD"/>
    <property type="match status" value="1"/>
</dbReference>
<dbReference type="InterPro" id="IPR001736">
    <property type="entry name" value="PLipase_D/transphosphatidylase"/>
</dbReference>
<evidence type="ECO:0000259" key="7">
    <source>
        <dbReference type="PROSITE" id="PS51194"/>
    </source>
</evidence>
<name>L0KCE0_HALHC</name>
<dbReference type="SMART" id="SM00487">
    <property type="entry name" value="DEXDc"/>
    <property type="match status" value="1"/>
</dbReference>
<reference evidence="9" key="1">
    <citation type="submission" date="2012-02" db="EMBL/GenBank/DDBJ databases">
        <title>The complete genome of Halobacteroides halobius DSM 5150.</title>
        <authorList>
            <person name="Lucas S."/>
            <person name="Copeland A."/>
            <person name="Lapidus A."/>
            <person name="Glavina del Rio T."/>
            <person name="Dalin E."/>
            <person name="Tice H."/>
            <person name="Bruce D."/>
            <person name="Goodwin L."/>
            <person name="Pitluck S."/>
            <person name="Peters L."/>
            <person name="Mikhailova N."/>
            <person name="Gu W."/>
            <person name="Kyrpides N."/>
            <person name="Mavromatis K."/>
            <person name="Ivanova N."/>
            <person name="Brettin T."/>
            <person name="Detter J.C."/>
            <person name="Han C."/>
            <person name="Larimer F."/>
            <person name="Land M."/>
            <person name="Hauser L."/>
            <person name="Markowitz V."/>
            <person name="Cheng J.-F."/>
            <person name="Hugenholtz P."/>
            <person name="Woyke T."/>
            <person name="Wu D."/>
            <person name="Tindall B."/>
            <person name="Pomrenke H."/>
            <person name="Brambilla E."/>
            <person name="Klenk H.-P."/>
            <person name="Eisen J.A."/>
        </authorList>
    </citation>
    <scope>NUCLEOTIDE SEQUENCE [LARGE SCALE GENOMIC DNA]</scope>
    <source>
        <strain evidence="9">ATCC 35273 / DSM 5150 / MD-1</strain>
    </source>
</reference>
<keyword evidence="1" id="KW-0547">Nucleotide-binding</keyword>
<dbReference type="HOGENOM" id="CLU_024175_0_0_9"/>
<dbReference type="PATRIC" id="fig|748449.3.peg.2075"/>
<feature type="domain" description="Helicase ATP-binding" evidence="6">
    <location>
        <begin position="272"/>
        <end position="443"/>
    </location>
</feature>
<gene>
    <name evidence="8" type="ordered locus">Halha_2161</name>
</gene>
<dbReference type="Proteomes" id="UP000010880">
    <property type="component" value="Chromosome"/>
</dbReference>
<dbReference type="GO" id="GO:0003677">
    <property type="term" value="F:DNA binding"/>
    <property type="evidence" value="ECO:0007669"/>
    <property type="project" value="InterPro"/>
</dbReference>
<evidence type="ECO:0000256" key="1">
    <source>
        <dbReference type="ARBA" id="ARBA00022741"/>
    </source>
</evidence>
<organism evidence="8 9">
    <name type="scientific">Halobacteroides halobius (strain ATCC 35273 / DSM 5150 / MD-1)</name>
    <dbReference type="NCBI Taxonomy" id="748449"/>
    <lineage>
        <taxon>Bacteria</taxon>
        <taxon>Bacillati</taxon>
        <taxon>Bacillota</taxon>
        <taxon>Clostridia</taxon>
        <taxon>Halanaerobiales</taxon>
        <taxon>Halobacteroidaceae</taxon>
        <taxon>Halobacteroides</taxon>
    </lineage>
</organism>
<dbReference type="PANTHER" id="PTHR11274">
    <property type="entry name" value="RAD25/XP-B DNA REPAIR HELICASE"/>
    <property type="match status" value="1"/>
</dbReference>
<dbReference type="SUPFAM" id="SSF52540">
    <property type="entry name" value="P-loop containing nucleoside triphosphate hydrolases"/>
    <property type="match status" value="1"/>
</dbReference>
<evidence type="ECO:0000313" key="8">
    <source>
        <dbReference type="EMBL" id="AGB42044.1"/>
    </source>
</evidence>
<accession>L0KCE0</accession>
<dbReference type="SMART" id="SM00490">
    <property type="entry name" value="HELICc"/>
    <property type="match status" value="1"/>
</dbReference>
<dbReference type="GO" id="GO:0004386">
    <property type="term" value="F:helicase activity"/>
    <property type="evidence" value="ECO:0007669"/>
    <property type="project" value="UniProtKB-KW"/>
</dbReference>
<proteinExistence type="predicted"/>
<dbReference type="Pfam" id="PF00271">
    <property type="entry name" value="Helicase_C"/>
    <property type="match status" value="1"/>
</dbReference>
<dbReference type="EMBL" id="CP003359">
    <property type="protein sequence ID" value="AGB42044.1"/>
    <property type="molecule type" value="Genomic_DNA"/>
</dbReference>
<dbReference type="CDD" id="cd17926">
    <property type="entry name" value="DEXHc_RE"/>
    <property type="match status" value="1"/>
</dbReference>
<dbReference type="Pfam" id="PF04851">
    <property type="entry name" value="ResIII"/>
    <property type="match status" value="1"/>
</dbReference>
<dbReference type="InterPro" id="IPR001650">
    <property type="entry name" value="Helicase_C-like"/>
</dbReference>
<dbReference type="InterPro" id="IPR014001">
    <property type="entry name" value="Helicase_ATP-bd"/>
</dbReference>
<keyword evidence="3" id="KW-0347">Helicase</keyword>
<dbReference type="InterPro" id="IPR050615">
    <property type="entry name" value="ATP-dep_DNA_Helicase"/>
</dbReference>
<sequence>MSLKDLDLKIGYRSDNKDELIRNFYIPVLSNAVIYKRAVGYFSSAVLLQLSKGISKLIDNNGKIQIVASPELNQDDIEAIQTGYELRDEVMKRALFRNFREPKNDIEKERYNYLAHLISNNQLDIKIALIDEGKTRGIYHEKIGIVEDELGNKVAFTGSLNETENAIQSNFESIDVYCSWNGGTDLERVRNKSRDFDQLWKNETNRLAIYDFPDAVRDEILNYKKGYVKKEERILNLNNKVSESKATYSYKTNYPKLPDWLDIRGYQQKAIDSWIANDYVGLLNMATGTGKTITALSGITKLWNDLDDKLVVIIVCPYTHLVEQWREDIVEFNMDPIIAYSSSDQKNWRKILDKKIHRYNLDIINHISIVTTNGTYKTDKFQQLIDNINENVVFVVDEVHNAGATGFLEVLNNNFEYRLALSATPKRHFDQEGTKAIFDYFDKQVYHFGLKRAIADGFLTQYYYYPQIVYLTNEEYDEYLKISKKAYKSLAHTDEGTELTEVAKRLLIKRARLVAGATNKLDELRELMKERTESNYNLVYCGSTYVEDEFSNREMRQIEAVTRILGNELNMRVAKFTAEESMEERKKIIKNFSDGETLQSIVAIKCLDEGVDIPAIENAYILASSTNPREFIQRRGRVLRQFKGKDFAYIYDFITLPRPIEEVPLIDQQLLKYDLSLVEKEVKRAKEFASLAENHRKALKPLEEIEEVYNKYSEEED</sequence>
<dbReference type="PROSITE" id="PS51194">
    <property type="entry name" value="HELICASE_CTER"/>
    <property type="match status" value="1"/>
</dbReference>
<keyword evidence="2" id="KW-0378">Hydrolase</keyword>
<dbReference type="RefSeq" id="WP_015327758.1">
    <property type="nucleotide sequence ID" value="NC_019978.1"/>
</dbReference>
<dbReference type="Gene3D" id="3.40.50.300">
    <property type="entry name" value="P-loop containing nucleotide triphosphate hydrolases"/>
    <property type="match status" value="2"/>
</dbReference>
<evidence type="ECO:0000256" key="2">
    <source>
        <dbReference type="ARBA" id="ARBA00022801"/>
    </source>
</evidence>
<evidence type="ECO:0000313" key="9">
    <source>
        <dbReference type="Proteomes" id="UP000010880"/>
    </source>
</evidence>
<keyword evidence="9" id="KW-1185">Reference proteome</keyword>
<dbReference type="CDD" id="cd09179">
    <property type="entry name" value="PLDc_N_DEXD_a"/>
    <property type="match status" value="1"/>
</dbReference>
<keyword evidence="4" id="KW-0067">ATP-binding</keyword>
<protein>
    <submittedName>
        <fullName evidence="8">DNA phosphorothioation system restriction enzyme</fullName>
    </submittedName>
</protein>
<dbReference type="Gene3D" id="3.30.870.10">
    <property type="entry name" value="Endonuclease Chain A"/>
    <property type="match status" value="1"/>
</dbReference>
<dbReference type="eggNOG" id="COG1061">
    <property type="taxonomic scope" value="Bacteria"/>
</dbReference>
<dbReference type="AlphaFoldDB" id="L0KCE0"/>